<dbReference type="PANTHER" id="PTHR42858:SF1">
    <property type="entry name" value="LD15494P"/>
    <property type="match status" value="1"/>
</dbReference>
<gene>
    <name evidence="2" type="ORF">PSYPI_16955</name>
</gene>
<evidence type="ECO:0000313" key="2">
    <source>
        <dbReference type="EMBL" id="EGH43987.1"/>
    </source>
</evidence>
<dbReference type="AlphaFoldDB" id="F3GA87"/>
<dbReference type="HOGENOM" id="CLU_017584_18_3_6"/>
<name>F3GA87_PSESJ</name>
<keyword evidence="2" id="KW-0808">Transferase</keyword>
<dbReference type="InterPro" id="IPR004839">
    <property type="entry name" value="Aminotransferase_I/II_large"/>
</dbReference>
<dbReference type="GO" id="GO:0047536">
    <property type="term" value="F:2-aminoadipate transaminase activity"/>
    <property type="evidence" value="ECO:0007669"/>
    <property type="project" value="TreeGrafter"/>
</dbReference>
<dbReference type="BioCyc" id="PSYR629263:G11X0-2945-MONOMER"/>
<dbReference type="PATRIC" id="fig|629263.4.peg.2776"/>
<evidence type="ECO:0000259" key="1">
    <source>
        <dbReference type="Pfam" id="PF00155"/>
    </source>
</evidence>
<dbReference type="SUPFAM" id="SSF53383">
    <property type="entry name" value="PLP-dependent transferases"/>
    <property type="match status" value="1"/>
</dbReference>
<feature type="domain" description="Aminotransferase class I/classII large" evidence="1">
    <location>
        <begin position="2"/>
        <end position="92"/>
    </location>
</feature>
<dbReference type="EMBL" id="AEAI01000842">
    <property type="protein sequence ID" value="EGH43987.1"/>
    <property type="molecule type" value="Genomic_DNA"/>
</dbReference>
<protein>
    <submittedName>
        <fullName evidence="2">Transcriptional regulator, GntR family/aminotransferase, classes I and II family protein</fullName>
    </submittedName>
</protein>
<organism evidence="2 3">
    <name type="scientific">Pseudomonas syringae pv. pisi str. 1704B</name>
    <dbReference type="NCBI Taxonomy" id="629263"/>
    <lineage>
        <taxon>Bacteria</taxon>
        <taxon>Pseudomonadati</taxon>
        <taxon>Pseudomonadota</taxon>
        <taxon>Gammaproteobacteria</taxon>
        <taxon>Pseudomonadales</taxon>
        <taxon>Pseudomonadaceae</taxon>
        <taxon>Pseudomonas</taxon>
        <taxon>Pseudomonas syringae</taxon>
    </lineage>
</organism>
<keyword evidence="3" id="KW-1185">Reference proteome</keyword>
<keyword evidence="2" id="KW-0032">Aminotransferase</keyword>
<evidence type="ECO:0000313" key="3">
    <source>
        <dbReference type="Proteomes" id="UP000004986"/>
    </source>
</evidence>
<dbReference type="Gene3D" id="3.90.1150.10">
    <property type="entry name" value="Aspartate Aminotransferase, domain 1"/>
    <property type="match status" value="1"/>
</dbReference>
<sequence>MLRKYQRSRDQMIDWVMRYFPEGTRASRPQGGFMLWVELAEGFDTLRLNRALLGKGVQIAVGSIFSASGKYRNCMRMNFAAKPNREIENAVRIVGETIALLNAQTD</sequence>
<accession>F3GA87</accession>
<dbReference type="Pfam" id="PF00155">
    <property type="entry name" value="Aminotran_1_2"/>
    <property type="match status" value="1"/>
</dbReference>
<dbReference type="GO" id="GO:0030170">
    <property type="term" value="F:pyridoxal phosphate binding"/>
    <property type="evidence" value="ECO:0007669"/>
    <property type="project" value="InterPro"/>
</dbReference>
<reference evidence="2 3" key="1">
    <citation type="journal article" date="2011" name="PLoS Pathog.">
        <title>Dynamic evolution of pathogenicity revealed by sequencing and comparative genomics of 19 Pseudomonas syringae isolates.</title>
        <authorList>
            <person name="Baltrus D.A."/>
            <person name="Nishimura M.T."/>
            <person name="Romanchuk A."/>
            <person name="Chang J.H."/>
            <person name="Mukhtar M.S."/>
            <person name="Cherkis K."/>
            <person name="Roach J."/>
            <person name="Grant S.R."/>
            <person name="Jones C.D."/>
            <person name="Dangl J.L."/>
        </authorList>
    </citation>
    <scope>NUCLEOTIDE SEQUENCE [LARGE SCALE GENOMIC DNA]</scope>
    <source>
        <strain evidence="2 3">1704B</strain>
    </source>
</reference>
<proteinExistence type="predicted"/>
<comment type="caution">
    <text evidence="2">The sequence shown here is derived from an EMBL/GenBank/DDBJ whole genome shotgun (WGS) entry which is preliminary data.</text>
</comment>
<dbReference type="Proteomes" id="UP000004986">
    <property type="component" value="Unassembled WGS sequence"/>
</dbReference>
<dbReference type="InterPro" id="IPR015424">
    <property type="entry name" value="PyrdxlP-dep_Trfase"/>
</dbReference>
<dbReference type="InterPro" id="IPR015422">
    <property type="entry name" value="PyrdxlP-dep_Trfase_small"/>
</dbReference>
<dbReference type="PANTHER" id="PTHR42858">
    <property type="entry name" value="AMINOTRANSFERASE"/>
    <property type="match status" value="1"/>
</dbReference>